<feature type="transmembrane region" description="Helical" evidence="1">
    <location>
        <begin position="21"/>
        <end position="44"/>
    </location>
</feature>
<feature type="transmembrane region" description="Helical" evidence="1">
    <location>
        <begin position="204"/>
        <end position="222"/>
    </location>
</feature>
<accession>A0A1H3DN17</accession>
<evidence type="ECO:0000313" key="2">
    <source>
        <dbReference type="EMBL" id="SDX67747.1"/>
    </source>
</evidence>
<protein>
    <recommendedName>
        <fullName evidence="4">DUF4386 family protein</fullName>
    </recommendedName>
</protein>
<dbReference type="AlphaFoldDB" id="A0A1H3DN17"/>
<dbReference type="EMBL" id="FNOT01000002">
    <property type="protein sequence ID" value="SDX67747.1"/>
    <property type="molecule type" value="Genomic_DNA"/>
</dbReference>
<keyword evidence="1" id="KW-1133">Transmembrane helix</keyword>
<proteinExistence type="predicted"/>
<keyword evidence="1" id="KW-0812">Transmembrane</keyword>
<dbReference type="STRING" id="1137993.SAMN05660209_01056"/>
<keyword evidence="3" id="KW-1185">Reference proteome</keyword>
<keyword evidence="1" id="KW-0472">Membrane</keyword>
<feature type="transmembrane region" description="Helical" evidence="1">
    <location>
        <begin position="100"/>
        <end position="126"/>
    </location>
</feature>
<feature type="transmembrane region" description="Helical" evidence="1">
    <location>
        <begin position="146"/>
        <end position="171"/>
    </location>
</feature>
<evidence type="ECO:0008006" key="4">
    <source>
        <dbReference type="Google" id="ProtNLM"/>
    </source>
</evidence>
<feature type="transmembrane region" description="Helical" evidence="1">
    <location>
        <begin position="64"/>
        <end position="88"/>
    </location>
</feature>
<organism evidence="2 3">
    <name type="scientific">Geodermatophilus africanus</name>
    <dbReference type="NCBI Taxonomy" id="1137993"/>
    <lineage>
        <taxon>Bacteria</taxon>
        <taxon>Bacillati</taxon>
        <taxon>Actinomycetota</taxon>
        <taxon>Actinomycetes</taxon>
        <taxon>Geodermatophilales</taxon>
        <taxon>Geodermatophilaceae</taxon>
        <taxon>Geodermatophilus</taxon>
    </lineage>
</organism>
<name>A0A1H3DN17_9ACTN</name>
<evidence type="ECO:0000256" key="1">
    <source>
        <dbReference type="SAM" id="Phobius"/>
    </source>
</evidence>
<feature type="transmembrane region" description="Helical" evidence="1">
    <location>
        <begin position="178"/>
        <end position="198"/>
    </location>
</feature>
<dbReference type="Proteomes" id="UP000198921">
    <property type="component" value="Unassembled WGS sequence"/>
</dbReference>
<evidence type="ECO:0000313" key="3">
    <source>
        <dbReference type="Proteomes" id="UP000198921"/>
    </source>
</evidence>
<reference evidence="3" key="1">
    <citation type="submission" date="2016-10" db="EMBL/GenBank/DDBJ databases">
        <authorList>
            <person name="Varghese N."/>
            <person name="Submissions S."/>
        </authorList>
    </citation>
    <scope>NUCLEOTIDE SEQUENCE [LARGE SCALE GENOMIC DNA]</scope>
    <source>
        <strain evidence="3">DSM 45422</strain>
    </source>
</reference>
<sequence length="243" mass="24478">MTSTTAGTTPAPLPSAPTRLFSLRAAVPLAAVGPVAIGLVRGFLPYDTVDDPTRIVENIMASPGASTAVLWLAYLALLTLPLGVLVAARPAVAARPVLGSVAAALAWLGFLSLFAGAGGDTIAAAAREAGVGVEPTVQLAEAAEALVTSATAGAVFVVGHILGTVLLGVALWRVIPRWAAVALTASQPLHLLFAVFVTNHWADAAAWSLTGVGFAAAALVTLRQATPRSPAPLDTRARTAAAT</sequence>
<gene>
    <name evidence="2" type="ORF">SAMN05660209_01056</name>
</gene>